<reference evidence="4" key="1">
    <citation type="journal article" date="2021" name="Sci. Rep.">
        <title>Diploid genomic architecture of Nitzschia inconspicua, an elite biomass production diatom.</title>
        <authorList>
            <person name="Oliver A."/>
            <person name="Podell S."/>
            <person name="Pinowska A."/>
            <person name="Traller J.C."/>
            <person name="Smith S.R."/>
            <person name="McClure R."/>
            <person name="Beliaev A."/>
            <person name="Bohutskyi P."/>
            <person name="Hill E.A."/>
            <person name="Rabines A."/>
            <person name="Zheng H."/>
            <person name="Allen L.Z."/>
            <person name="Kuo A."/>
            <person name="Grigoriev I.V."/>
            <person name="Allen A.E."/>
            <person name="Hazlebeck D."/>
            <person name="Allen E.E."/>
        </authorList>
    </citation>
    <scope>NUCLEOTIDE SEQUENCE</scope>
    <source>
        <strain evidence="4">Hildebrandi</strain>
    </source>
</reference>
<feature type="region of interest" description="Disordered" evidence="2">
    <location>
        <begin position="164"/>
        <end position="198"/>
    </location>
</feature>
<reference evidence="4" key="2">
    <citation type="submission" date="2021-04" db="EMBL/GenBank/DDBJ databases">
        <authorList>
            <person name="Podell S."/>
        </authorList>
    </citation>
    <scope>NUCLEOTIDE SEQUENCE</scope>
    <source>
        <strain evidence="4">Hildebrandi</strain>
    </source>
</reference>
<comment type="caution">
    <text evidence="4">The sequence shown here is derived from an EMBL/GenBank/DDBJ whole genome shotgun (WGS) entry which is preliminary data.</text>
</comment>
<proteinExistence type="predicted"/>
<keyword evidence="3" id="KW-0812">Transmembrane</keyword>
<protein>
    <submittedName>
        <fullName evidence="4">Uncharacterized protein</fullName>
    </submittedName>
</protein>
<dbReference type="Proteomes" id="UP000693970">
    <property type="component" value="Unassembled WGS sequence"/>
</dbReference>
<keyword evidence="3" id="KW-1133">Transmembrane helix</keyword>
<dbReference type="OrthoDB" id="46602at2759"/>
<keyword evidence="3" id="KW-0472">Membrane</keyword>
<name>A0A9K3LN66_9STRA</name>
<feature type="compositionally biased region" description="Gly residues" evidence="2">
    <location>
        <begin position="98"/>
        <end position="108"/>
    </location>
</feature>
<feature type="region of interest" description="Disordered" evidence="2">
    <location>
        <begin position="8"/>
        <end position="29"/>
    </location>
</feature>
<evidence type="ECO:0000256" key="3">
    <source>
        <dbReference type="SAM" id="Phobius"/>
    </source>
</evidence>
<organism evidence="4 5">
    <name type="scientific">Nitzschia inconspicua</name>
    <dbReference type="NCBI Taxonomy" id="303405"/>
    <lineage>
        <taxon>Eukaryota</taxon>
        <taxon>Sar</taxon>
        <taxon>Stramenopiles</taxon>
        <taxon>Ochrophyta</taxon>
        <taxon>Bacillariophyta</taxon>
        <taxon>Bacillariophyceae</taxon>
        <taxon>Bacillariophycidae</taxon>
        <taxon>Bacillariales</taxon>
        <taxon>Bacillariaceae</taxon>
        <taxon>Nitzschia</taxon>
    </lineage>
</organism>
<dbReference type="AlphaFoldDB" id="A0A9K3LN66"/>
<evidence type="ECO:0000256" key="2">
    <source>
        <dbReference type="SAM" id="MobiDB-lite"/>
    </source>
</evidence>
<evidence type="ECO:0000313" key="5">
    <source>
        <dbReference type="Proteomes" id="UP000693970"/>
    </source>
</evidence>
<feature type="transmembrane region" description="Helical" evidence="3">
    <location>
        <begin position="246"/>
        <end position="265"/>
    </location>
</feature>
<keyword evidence="5" id="KW-1185">Reference proteome</keyword>
<evidence type="ECO:0000256" key="1">
    <source>
        <dbReference type="SAM" id="Coils"/>
    </source>
</evidence>
<feature type="region of interest" description="Disordered" evidence="2">
    <location>
        <begin position="94"/>
        <end position="126"/>
    </location>
</feature>
<dbReference type="EMBL" id="JAGRRH010000009">
    <property type="protein sequence ID" value="KAG7365393.1"/>
    <property type="molecule type" value="Genomic_DNA"/>
</dbReference>
<sequence length="432" mass="48316">MAFFRKMFGGRNNKNKKRLSPSARTPDGLAASHPLYQYAMKEYAQTVPHVEGIMQEDGRIRPSFTMNEDEEAAMVVEETIEQQQQAIHNINAESMATGSGGGGGGGGAPPSLPPHSMPPANGVATPSPSILRVPSYKSDVSGISSVQRAYQRIVFSPRTEYVFSEDMEEDNDDQRSYVPPHLNPSQQQQQQELPYRQKQPSVYSYLEPPMPDTTYEEWYGDAYVGGPIKYIYPSGYQSMRPRSGPWKLSIVVCLLFTWLSIFVIGHCSDKAAGQNDGFYNYNKNYYNNQANNNGGDDAQQEQEQYQYYDTNDIDTKWCGSVLLYWLWVISMLITGLATAYCSVIGYIKVRDFAVANSRSQPPGVAVAKSDYYVQISNNPGRSTLQAHNYPATGQPIHPSKYQPTIYQADGTPQFWGNQIYRPTQAAVAITSR</sequence>
<keyword evidence="1" id="KW-0175">Coiled coil</keyword>
<evidence type="ECO:0000313" key="4">
    <source>
        <dbReference type="EMBL" id="KAG7365393.1"/>
    </source>
</evidence>
<accession>A0A9K3LN66</accession>
<feature type="transmembrane region" description="Helical" evidence="3">
    <location>
        <begin position="324"/>
        <end position="347"/>
    </location>
</feature>
<gene>
    <name evidence="4" type="ORF">IV203_038597</name>
</gene>
<feature type="coiled-coil region" evidence="1">
    <location>
        <begin position="66"/>
        <end position="93"/>
    </location>
</feature>